<dbReference type="AlphaFoldDB" id="A0A0G8AVN3"/>
<protein>
    <recommendedName>
        <fullName evidence="3">FtsQ-type POTRA domain-containing protein</fullName>
    </recommendedName>
</protein>
<dbReference type="Proteomes" id="UP000035037">
    <property type="component" value="Unassembled WGS sequence"/>
</dbReference>
<comment type="caution">
    <text evidence="1">The sequence shown here is derived from an EMBL/GenBank/DDBJ whole genome shotgun (WGS) entry which is preliminary data.</text>
</comment>
<dbReference type="PATRIC" id="fig|1608419.3.peg.2466"/>
<organism evidence="1 2">
    <name type="scientific">Candidatus Synechococcus spongiarum 15L</name>
    <dbReference type="NCBI Taxonomy" id="1608419"/>
    <lineage>
        <taxon>Bacteria</taxon>
        <taxon>Bacillati</taxon>
        <taxon>Cyanobacteriota</taxon>
        <taxon>Cyanophyceae</taxon>
        <taxon>Synechococcales</taxon>
        <taxon>Synechococcaceae</taxon>
        <taxon>Synechococcus</taxon>
    </lineage>
</organism>
<feature type="non-terminal residue" evidence="1">
    <location>
        <position position="1"/>
    </location>
</feature>
<accession>A0A0G8AVN3</accession>
<evidence type="ECO:0008006" key="3">
    <source>
        <dbReference type="Google" id="ProtNLM"/>
    </source>
</evidence>
<evidence type="ECO:0000313" key="2">
    <source>
        <dbReference type="Proteomes" id="UP000035037"/>
    </source>
</evidence>
<sequence length="264" mass="29725">WLIRLWRLLVFSGGAVGLAWVLLEKGWWLETPGQVVVHGVSHQDHGALLAASGLQLPTPLLAVDPSSLQRDLQRLVSPTLQVQVQRTLAPPQLVVSLQHGVAHAWVRRSSADRVERGLLDHRFNWTGFDAQHQGTQHLLDRFPMVKSNVLVLVDFWTPGLPKTLARLFSDLERLETRVNTVRITADGQWVLGTSEVPGEVRLGQPEDLSRKLATMDHLYAQLERKTPPFSYAYVDLRNPEQPKLGLSRVQGAISPIGEDFRWPY</sequence>
<dbReference type="GO" id="GO:0051301">
    <property type="term" value="P:cell division"/>
    <property type="evidence" value="ECO:0007669"/>
    <property type="project" value="UniProtKB-KW"/>
</dbReference>
<reference evidence="1 2" key="2">
    <citation type="submission" date="2015-05" db="EMBL/GenBank/DDBJ databases">
        <title>Lifestyle Evolution in Cyanobacterial Symbionts of Sponges.</title>
        <authorList>
            <person name="Burgsdorf I."/>
            <person name="Slaby B.M."/>
            <person name="Handley K.M."/>
            <person name="Haber M."/>
            <person name="Blom J."/>
            <person name="Marshall C.W."/>
            <person name="Gilbert J.A."/>
            <person name="Hentschel U."/>
            <person name="Steindler L."/>
        </authorList>
    </citation>
    <scope>NUCLEOTIDE SEQUENCE [LARGE SCALE GENOMIC DNA]</scope>
    <source>
        <strain evidence="1">15L</strain>
    </source>
</reference>
<gene>
    <name evidence="1" type="ORF">TQ37_04580</name>
</gene>
<proteinExistence type="predicted"/>
<evidence type="ECO:0000313" key="1">
    <source>
        <dbReference type="EMBL" id="KKZ13218.1"/>
    </source>
</evidence>
<dbReference type="EMBL" id="JYFQ01000092">
    <property type="protein sequence ID" value="KKZ13218.1"/>
    <property type="molecule type" value="Genomic_DNA"/>
</dbReference>
<reference evidence="1 2" key="1">
    <citation type="submission" date="2015-02" db="EMBL/GenBank/DDBJ databases">
        <authorList>
            <person name="Slaby B."/>
            <person name="Hentschel U."/>
        </authorList>
    </citation>
    <scope>NUCLEOTIDE SEQUENCE [LARGE SCALE GENOMIC DNA]</scope>
    <source>
        <strain evidence="1">15L</strain>
    </source>
</reference>
<name>A0A0G8AVN3_9SYNE</name>